<sequence>MSQKIKDAIIKELQKTVYILGARSDLLCITGSYNDTLSDKEVLFQVSEWNRLNSTNNT</sequence>
<name>A0A6M3XH43_9ZZZZ</name>
<gene>
    <name evidence="1" type="ORF">TM448B00920_0037</name>
</gene>
<organism evidence="1">
    <name type="scientific">viral metagenome</name>
    <dbReference type="NCBI Taxonomy" id="1070528"/>
    <lineage>
        <taxon>unclassified sequences</taxon>
        <taxon>metagenomes</taxon>
        <taxon>organismal metagenomes</taxon>
    </lineage>
</organism>
<proteinExistence type="predicted"/>
<accession>A0A6M3XH43</accession>
<protein>
    <submittedName>
        <fullName evidence="1">Uncharacterized protein</fullName>
    </submittedName>
</protein>
<dbReference type="AlphaFoldDB" id="A0A6M3XH43"/>
<reference evidence="1" key="1">
    <citation type="submission" date="2020-03" db="EMBL/GenBank/DDBJ databases">
        <title>The deep terrestrial virosphere.</title>
        <authorList>
            <person name="Holmfeldt K."/>
            <person name="Nilsson E."/>
            <person name="Simone D."/>
            <person name="Lopez-Fernandez M."/>
            <person name="Wu X."/>
            <person name="de Brujin I."/>
            <person name="Lundin D."/>
            <person name="Andersson A."/>
            <person name="Bertilsson S."/>
            <person name="Dopson M."/>
        </authorList>
    </citation>
    <scope>NUCLEOTIDE SEQUENCE</scope>
    <source>
        <strain evidence="1">TM448B00920</strain>
    </source>
</reference>
<dbReference type="EMBL" id="MT144673">
    <property type="protein sequence ID" value="QJH97111.1"/>
    <property type="molecule type" value="Genomic_DNA"/>
</dbReference>
<evidence type="ECO:0000313" key="1">
    <source>
        <dbReference type="EMBL" id="QJH97111.1"/>
    </source>
</evidence>